<dbReference type="Proteomes" id="UP001595901">
    <property type="component" value="Unassembled WGS sequence"/>
</dbReference>
<gene>
    <name evidence="2" type="ORF">ACFOSE_08705</name>
</gene>
<dbReference type="Gene3D" id="2.60.450.20">
    <property type="match status" value="1"/>
</dbReference>
<proteinExistence type="predicted"/>
<sequence length="187" mass="20214">MKKLTFFTLLAIAATILVIFINPNQFKNNVTALTGQSSSQTTAASTSPSSSISSSQLDSTIVSATPGTYKTEDGAKVTVNENGSFKASYSNGTTLITYTDNTYYYQAADGSEARTYADETYFITTATGTSLTTYQDGTYQVNLADGTTLDPSNSTNLETLQSQYNLPRIDSYDKIVKDLVDELDQKV</sequence>
<evidence type="ECO:0000313" key="2">
    <source>
        <dbReference type="EMBL" id="MFC3932828.1"/>
    </source>
</evidence>
<organism evidence="2 3">
    <name type="scientific">Streptococcus dentapri</name>
    <dbReference type="NCBI Taxonomy" id="573564"/>
    <lineage>
        <taxon>Bacteria</taxon>
        <taxon>Bacillati</taxon>
        <taxon>Bacillota</taxon>
        <taxon>Bacilli</taxon>
        <taxon>Lactobacillales</taxon>
        <taxon>Streptococcaceae</taxon>
        <taxon>Streptococcus</taxon>
    </lineage>
</organism>
<evidence type="ECO:0000256" key="1">
    <source>
        <dbReference type="SAM" id="MobiDB-lite"/>
    </source>
</evidence>
<reference evidence="3" key="1">
    <citation type="journal article" date="2019" name="Int. J. Syst. Evol. Microbiol.">
        <title>The Global Catalogue of Microorganisms (GCM) 10K type strain sequencing project: providing services to taxonomists for standard genome sequencing and annotation.</title>
        <authorList>
            <consortium name="The Broad Institute Genomics Platform"/>
            <consortium name="The Broad Institute Genome Sequencing Center for Infectious Disease"/>
            <person name="Wu L."/>
            <person name="Ma J."/>
        </authorList>
    </citation>
    <scope>NUCLEOTIDE SEQUENCE [LARGE SCALE GENOMIC DNA]</scope>
    <source>
        <strain evidence="3">CCUG 58728</strain>
    </source>
</reference>
<protein>
    <submittedName>
        <fullName evidence="2">Uncharacterized protein</fullName>
    </submittedName>
</protein>
<keyword evidence="3" id="KW-1185">Reference proteome</keyword>
<dbReference type="InterPro" id="IPR047002">
    <property type="entry name" value="Tcp10_C_sf"/>
</dbReference>
<evidence type="ECO:0000313" key="3">
    <source>
        <dbReference type="Proteomes" id="UP001595901"/>
    </source>
</evidence>
<comment type="caution">
    <text evidence="2">The sequence shown here is derived from an EMBL/GenBank/DDBJ whole genome shotgun (WGS) entry which is preliminary data.</text>
</comment>
<feature type="region of interest" description="Disordered" evidence="1">
    <location>
        <begin position="38"/>
        <end position="58"/>
    </location>
</feature>
<name>A0ABV8D344_9STRE</name>
<accession>A0ABV8D344</accession>
<dbReference type="EMBL" id="JBHSAC010000074">
    <property type="protein sequence ID" value="MFC3932828.1"/>
    <property type="molecule type" value="Genomic_DNA"/>
</dbReference>
<dbReference type="RefSeq" id="WP_380432510.1">
    <property type="nucleotide sequence ID" value="NZ_JBHSAC010000074.1"/>
</dbReference>